<evidence type="ECO:0000256" key="24">
    <source>
        <dbReference type="SAM" id="Phobius"/>
    </source>
</evidence>
<dbReference type="GO" id="GO:0004605">
    <property type="term" value="F:phosphatidate cytidylyltransferase activity"/>
    <property type="evidence" value="ECO:0007669"/>
    <property type="project" value="UniProtKB-EC"/>
</dbReference>
<dbReference type="PANTHER" id="PTHR46382">
    <property type="entry name" value="PHOSPHATIDATE CYTIDYLYLTRANSFERASE"/>
    <property type="match status" value="1"/>
</dbReference>
<dbReference type="AlphaFoldDB" id="A0A8J6TT66"/>
<evidence type="ECO:0000256" key="17">
    <source>
        <dbReference type="ARBA" id="ARBA00023264"/>
    </source>
</evidence>
<evidence type="ECO:0000256" key="20">
    <source>
        <dbReference type="ARBA" id="ARBA00032253"/>
    </source>
</evidence>
<name>A0A8J6TT66_9FLAO</name>
<keyword evidence="14" id="KW-0443">Lipid metabolism</keyword>
<dbReference type="Pfam" id="PF01148">
    <property type="entry name" value="CTP_transf_1"/>
    <property type="match status" value="1"/>
</dbReference>
<evidence type="ECO:0000256" key="14">
    <source>
        <dbReference type="ARBA" id="ARBA00023098"/>
    </source>
</evidence>
<feature type="transmembrane region" description="Helical" evidence="24">
    <location>
        <begin position="205"/>
        <end position="223"/>
    </location>
</feature>
<keyword evidence="13 24" id="KW-1133">Transmembrane helix</keyword>
<comment type="pathway">
    <text evidence="4">Lipid metabolism.</text>
</comment>
<organism evidence="25 26">
    <name type="scientific">Taishania pollutisoli</name>
    <dbReference type="NCBI Taxonomy" id="2766479"/>
    <lineage>
        <taxon>Bacteria</taxon>
        <taxon>Pseudomonadati</taxon>
        <taxon>Bacteroidota</taxon>
        <taxon>Flavobacteriia</taxon>
        <taxon>Flavobacteriales</taxon>
        <taxon>Crocinitomicaceae</taxon>
        <taxon>Taishania</taxon>
    </lineage>
</organism>
<feature type="transmembrane region" description="Helical" evidence="24">
    <location>
        <begin position="57"/>
        <end position="75"/>
    </location>
</feature>
<dbReference type="EMBL" id="JACVEL010000004">
    <property type="protein sequence ID" value="MBC9812399.1"/>
    <property type="molecule type" value="Genomic_DNA"/>
</dbReference>
<dbReference type="RefSeq" id="WP_163489774.1">
    <property type="nucleotide sequence ID" value="NZ_JACVEL010000004.1"/>
</dbReference>
<evidence type="ECO:0000256" key="7">
    <source>
        <dbReference type="ARBA" id="ARBA00019373"/>
    </source>
</evidence>
<evidence type="ECO:0000256" key="2">
    <source>
        <dbReference type="ARBA" id="ARBA00004651"/>
    </source>
</evidence>
<evidence type="ECO:0000256" key="18">
    <source>
        <dbReference type="ARBA" id="ARBA00029893"/>
    </source>
</evidence>
<gene>
    <name evidence="25" type="ORF">H9Y05_07925</name>
</gene>
<evidence type="ECO:0000313" key="25">
    <source>
        <dbReference type="EMBL" id="MBC9812399.1"/>
    </source>
</evidence>
<proteinExistence type="inferred from homology"/>
<evidence type="ECO:0000256" key="5">
    <source>
        <dbReference type="ARBA" id="ARBA00010185"/>
    </source>
</evidence>
<dbReference type="PANTHER" id="PTHR46382:SF1">
    <property type="entry name" value="PHOSPHATIDATE CYTIDYLYLTRANSFERASE"/>
    <property type="match status" value="1"/>
</dbReference>
<evidence type="ECO:0000256" key="1">
    <source>
        <dbReference type="ARBA" id="ARBA00001698"/>
    </source>
</evidence>
<evidence type="ECO:0000256" key="4">
    <source>
        <dbReference type="ARBA" id="ARBA00005189"/>
    </source>
</evidence>
<dbReference type="GO" id="GO:0005886">
    <property type="term" value="C:plasma membrane"/>
    <property type="evidence" value="ECO:0007669"/>
    <property type="project" value="UniProtKB-SubCell"/>
</dbReference>
<evidence type="ECO:0000313" key="26">
    <source>
        <dbReference type="Proteomes" id="UP000652681"/>
    </source>
</evidence>
<evidence type="ECO:0000256" key="13">
    <source>
        <dbReference type="ARBA" id="ARBA00022989"/>
    </source>
</evidence>
<comment type="subcellular location">
    <subcellularLocation>
        <location evidence="2">Cell membrane</location>
        <topology evidence="2">Multi-pass membrane protein</topology>
    </subcellularLocation>
</comment>
<evidence type="ECO:0000256" key="16">
    <source>
        <dbReference type="ARBA" id="ARBA00023209"/>
    </source>
</evidence>
<keyword evidence="26" id="KW-1185">Reference proteome</keyword>
<evidence type="ECO:0000256" key="9">
    <source>
        <dbReference type="ARBA" id="ARBA00022516"/>
    </source>
</evidence>
<reference evidence="25" key="1">
    <citation type="submission" date="2020-09" db="EMBL/GenBank/DDBJ databases">
        <title>Taishania pollutisoli gen. nov., sp. nov., Isolated from Tetrabromobisphenol A-Contaminated Soil.</title>
        <authorList>
            <person name="Chen Q."/>
        </authorList>
    </citation>
    <scope>NUCLEOTIDE SEQUENCE</scope>
    <source>
        <strain evidence="25">CZZ-1</strain>
    </source>
</reference>
<feature type="transmembrane region" description="Helical" evidence="24">
    <location>
        <begin position="139"/>
        <end position="159"/>
    </location>
</feature>
<comment type="pathway">
    <text evidence="3">Phospholipid metabolism; CDP-diacylglycerol biosynthesis; CDP-diacylglycerol from sn-glycerol 3-phosphate: step 3/3.</text>
</comment>
<feature type="transmembrane region" description="Helical" evidence="24">
    <location>
        <begin position="108"/>
        <end position="133"/>
    </location>
</feature>
<feature type="transmembrane region" description="Helical" evidence="24">
    <location>
        <begin position="251"/>
        <end position="271"/>
    </location>
</feature>
<keyword evidence="17" id="KW-1208">Phospholipid metabolism</keyword>
<evidence type="ECO:0000256" key="11">
    <source>
        <dbReference type="ARBA" id="ARBA00022692"/>
    </source>
</evidence>
<evidence type="ECO:0000256" key="3">
    <source>
        <dbReference type="ARBA" id="ARBA00005119"/>
    </source>
</evidence>
<evidence type="ECO:0000256" key="10">
    <source>
        <dbReference type="ARBA" id="ARBA00022679"/>
    </source>
</evidence>
<evidence type="ECO:0000256" key="12">
    <source>
        <dbReference type="ARBA" id="ARBA00022695"/>
    </source>
</evidence>
<protein>
    <recommendedName>
        <fullName evidence="7">Phosphatidate cytidylyltransferase</fullName>
        <ecNumber evidence="6">2.7.7.41</ecNumber>
    </recommendedName>
    <alternativeName>
        <fullName evidence="20">CDP-DAG synthase</fullName>
    </alternativeName>
    <alternativeName>
        <fullName evidence="22">CDP-DG synthase</fullName>
    </alternativeName>
    <alternativeName>
        <fullName evidence="18">CDP-diacylglycerol synthase</fullName>
    </alternativeName>
    <alternativeName>
        <fullName evidence="21">CDP-diglyceride pyrophosphorylase</fullName>
    </alternativeName>
    <alternativeName>
        <fullName evidence="23">CDP-diglyceride synthase</fullName>
    </alternativeName>
    <alternativeName>
        <fullName evidence="19">CTP:phosphatidate cytidylyltransferase</fullName>
    </alternativeName>
</protein>
<sequence>MNNILVRTLSGAVFISLILVPLFLENPVYTVGILFLFTTLGIAEYGKLVQHANSITINWQLNTVFSLLISSLYILKLYAYAPWAYEVIFCLVFIWCSTELWRKKEQPLINIGISLFGFVYVCMPLLLAISIHLTDQHSFPLLAGMFLLIWTNDTFAFLSGKFFGKTKLFERISPKKTWEGTIGGILFTLLMAFALSTLFDPERQLFWIVSVLFIVPAAIYGDLLESLFKRSLGVKDSGNIMPGHGGILDRFDASFFAIPFFVMWHQLYVYLN</sequence>
<keyword evidence="15 24" id="KW-0472">Membrane</keyword>
<comment type="caution">
    <text evidence="25">The sequence shown here is derived from an EMBL/GenBank/DDBJ whole genome shotgun (WGS) entry which is preliminary data.</text>
</comment>
<evidence type="ECO:0000256" key="15">
    <source>
        <dbReference type="ARBA" id="ARBA00023136"/>
    </source>
</evidence>
<keyword evidence="9" id="KW-0444">Lipid biosynthesis</keyword>
<dbReference type="EC" id="2.7.7.41" evidence="6"/>
<evidence type="ECO:0000256" key="6">
    <source>
        <dbReference type="ARBA" id="ARBA00012487"/>
    </source>
</evidence>
<evidence type="ECO:0000256" key="21">
    <source>
        <dbReference type="ARBA" id="ARBA00032396"/>
    </source>
</evidence>
<comment type="catalytic activity">
    <reaction evidence="1">
        <text>a 1,2-diacyl-sn-glycero-3-phosphate + CTP + H(+) = a CDP-1,2-diacyl-sn-glycerol + diphosphate</text>
        <dbReference type="Rhea" id="RHEA:16229"/>
        <dbReference type="ChEBI" id="CHEBI:15378"/>
        <dbReference type="ChEBI" id="CHEBI:33019"/>
        <dbReference type="ChEBI" id="CHEBI:37563"/>
        <dbReference type="ChEBI" id="CHEBI:58332"/>
        <dbReference type="ChEBI" id="CHEBI:58608"/>
        <dbReference type="EC" id="2.7.7.41"/>
    </reaction>
</comment>
<keyword evidence="12 25" id="KW-0548">Nucleotidyltransferase</keyword>
<evidence type="ECO:0000256" key="8">
    <source>
        <dbReference type="ARBA" id="ARBA00022475"/>
    </source>
</evidence>
<keyword evidence="11 24" id="KW-0812">Transmembrane</keyword>
<keyword evidence="8" id="KW-1003">Cell membrane</keyword>
<keyword evidence="10" id="KW-0808">Transferase</keyword>
<comment type="similarity">
    <text evidence="5">Belongs to the CDS family.</text>
</comment>
<keyword evidence="16" id="KW-0594">Phospholipid biosynthesis</keyword>
<accession>A0A8J6TT66</accession>
<feature type="transmembrane region" description="Helical" evidence="24">
    <location>
        <begin position="81"/>
        <end position="101"/>
    </location>
</feature>
<dbReference type="Proteomes" id="UP000652681">
    <property type="component" value="Unassembled WGS sequence"/>
</dbReference>
<dbReference type="GO" id="GO:0016024">
    <property type="term" value="P:CDP-diacylglycerol biosynthetic process"/>
    <property type="evidence" value="ECO:0007669"/>
    <property type="project" value="TreeGrafter"/>
</dbReference>
<feature type="transmembrane region" description="Helical" evidence="24">
    <location>
        <begin position="180"/>
        <end position="199"/>
    </location>
</feature>
<evidence type="ECO:0000256" key="22">
    <source>
        <dbReference type="ARBA" id="ARBA00032743"/>
    </source>
</evidence>
<evidence type="ECO:0000256" key="23">
    <source>
        <dbReference type="ARBA" id="ARBA00033406"/>
    </source>
</evidence>
<evidence type="ECO:0000256" key="19">
    <source>
        <dbReference type="ARBA" id="ARBA00031825"/>
    </source>
</evidence>